<evidence type="ECO:0000256" key="5">
    <source>
        <dbReference type="ARBA" id="ARBA00023136"/>
    </source>
</evidence>
<accession>A0A6A6WWF7</accession>
<protein>
    <submittedName>
        <fullName evidence="9">Putative amino acid transporter</fullName>
    </submittedName>
</protein>
<evidence type="ECO:0000256" key="1">
    <source>
        <dbReference type="ARBA" id="ARBA00004141"/>
    </source>
</evidence>
<evidence type="ECO:0000256" key="7">
    <source>
        <dbReference type="SAM" id="Phobius"/>
    </source>
</evidence>
<feature type="transmembrane region" description="Helical" evidence="7">
    <location>
        <begin position="252"/>
        <end position="274"/>
    </location>
</feature>
<sequence length="571" mass="62869">MAQPAGLALDGGDPRLQPSGSDPATKRLHDPSVTFEEYVYYAKIERQREKALPDAHHQTRPFKSVFGKKKAAAIESHTTAVTEQKETKVGVPPLAEFGIVPEEEWYQAARALRTATWGAVFYLITTDVLGPYTVPWALSQMGYGPGISLYTVFGALAGYTGWQIWRMFLRLDSVVYPLKSFGDIAFRVYGPWARHFVNFLQTLQLIFTVGLIVLQNGQGLYQINSKICYVACCLIWTSLGIVLGQIRTLQKFGWVANLAVWINICVMILTVVTVSRNPPNYVASEASNGRGRDFGPIATYASAPPYSEGFKTGVSGLMQAVYSYGGSLIFCEFLSEMRKPADFWKALLVAQSFIFTVYLFFGIFVYSYHGEFVINPAFQGLSSEVALKAGNILGLSASLIAAALYGNIGIKVIYANIAVELLGAPGLDRRSAKLIWVGLVPVYWVSAFALAAAIPNFSYLSGLLAAICILQFTYTFPPLLMLGCDIQFHAIREDEGFDPATGRTTRIDEGWKRWVRGARRYWYVNIWNVFVCLGALATAALGMYSSIEGLRMAFKSGRSTSFSCKGPLGSG</sequence>
<feature type="transmembrane region" description="Helical" evidence="7">
    <location>
        <begin position="522"/>
        <end position="544"/>
    </location>
</feature>
<feature type="transmembrane region" description="Helical" evidence="7">
    <location>
        <begin position="196"/>
        <end position="215"/>
    </location>
</feature>
<feature type="domain" description="Amino acid transporter transmembrane" evidence="8">
    <location>
        <begin position="114"/>
        <end position="481"/>
    </location>
</feature>
<keyword evidence="3 7" id="KW-0812">Transmembrane</keyword>
<evidence type="ECO:0000256" key="3">
    <source>
        <dbReference type="ARBA" id="ARBA00022692"/>
    </source>
</evidence>
<feature type="transmembrane region" description="Helical" evidence="7">
    <location>
        <begin position="147"/>
        <end position="165"/>
    </location>
</feature>
<name>A0A6A6WWF7_9PLEO</name>
<feature type="region of interest" description="Disordered" evidence="6">
    <location>
        <begin position="1"/>
        <end position="29"/>
    </location>
</feature>
<dbReference type="PANTHER" id="PTHR22950:SF461">
    <property type="entry name" value="AMINO ACID TRANSPORTER TRANSMEMBRANE DOMAIN-CONTAINING PROTEIN"/>
    <property type="match status" value="1"/>
</dbReference>
<keyword evidence="10" id="KW-1185">Reference proteome</keyword>
<gene>
    <name evidence="9" type="ORF">K505DRAFT_255516</name>
</gene>
<evidence type="ECO:0000256" key="6">
    <source>
        <dbReference type="SAM" id="MobiDB-lite"/>
    </source>
</evidence>
<dbReference type="AlphaFoldDB" id="A0A6A6WWF7"/>
<evidence type="ECO:0000313" key="10">
    <source>
        <dbReference type="Proteomes" id="UP000799757"/>
    </source>
</evidence>
<feature type="transmembrane region" description="Helical" evidence="7">
    <location>
        <begin position="460"/>
        <end position="482"/>
    </location>
</feature>
<feature type="transmembrane region" description="Helical" evidence="7">
    <location>
        <begin position="434"/>
        <end position="454"/>
    </location>
</feature>
<organism evidence="9 10">
    <name type="scientific">Melanomma pulvis-pyrius CBS 109.77</name>
    <dbReference type="NCBI Taxonomy" id="1314802"/>
    <lineage>
        <taxon>Eukaryota</taxon>
        <taxon>Fungi</taxon>
        <taxon>Dikarya</taxon>
        <taxon>Ascomycota</taxon>
        <taxon>Pezizomycotina</taxon>
        <taxon>Dothideomycetes</taxon>
        <taxon>Pleosporomycetidae</taxon>
        <taxon>Pleosporales</taxon>
        <taxon>Melanommataceae</taxon>
        <taxon>Melanomma</taxon>
    </lineage>
</organism>
<evidence type="ECO:0000256" key="2">
    <source>
        <dbReference type="ARBA" id="ARBA00008066"/>
    </source>
</evidence>
<dbReference type="EMBL" id="MU002215">
    <property type="protein sequence ID" value="KAF2788446.1"/>
    <property type="molecule type" value="Genomic_DNA"/>
</dbReference>
<comment type="similarity">
    <text evidence="2">Belongs to the amino acid/polyamine transporter 2 family.</text>
</comment>
<dbReference type="OrthoDB" id="40134at2759"/>
<evidence type="ECO:0000313" key="9">
    <source>
        <dbReference type="EMBL" id="KAF2788446.1"/>
    </source>
</evidence>
<proteinExistence type="inferred from homology"/>
<dbReference type="GO" id="GO:0016020">
    <property type="term" value="C:membrane"/>
    <property type="evidence" value="ECO:0007669"/>
    <property type="project" value="UniProtKB-SubCell"/>
</dbReference>
<dbReference type="GO" id="GO:0015179">
    <property type="term" value="F:L-amino acid transmembrane transporter activity"/>
    <property type="evidence" value="ECO:0007669"/>
    <property type="project" value="TreeGrafter"/>
</dbReference>
<dbReference type="PANTHER" id="PTHR22950">
    <property type="entry name" value="AMINO ACID TRANSPORTER"/>
    <property type="match status" value="1"/>
</dbReference>
<dbReference type="InterPro" id="IPR013057">
    <property type="entry name" value="AA_transpt_TM"/>
</dbReference>
<feature type="transmembrane region" description="Helical" evidence="7">
    <location>
        <begin position="346"/>
        <end position="369"/>
    </location>
</feature>
<feature type="transmembrane region" description="Helical" evidence="7">
    <location>
        <begin position="389"/>
        <end position="414"/>
    </location>
</feature>
<reference evidence="9" key="1">
    <citation type="journal article" date="2020" name="Stud. Mycol.">
        <title>101 Dothideomycetes genomes: a test case for predicting lifestyles and emergence of pathogens.</title>
        <authorList>
            <person name="Haridas S."/>
            <person name="Albert R."/>
            <person name="Binder M."/>
            <person name="Bloem J."/>
            <person name="Labutti K."/>
            <person name="Salamov A."/>
            <person name="Andreopoulos B."/>
            <person name="Baker S."/>
            <person name="Barry K."/>
            <person name="Bills G."/>
            <person name="Bluhm B."/>
            <person name="Cannon C."/>
            <person name="Castanera R."/>
            <person name="Culley D."/>
            <person name="Daum C."/>
            <person name="Ezra D."/>
            <person name="Gonzalez J."/>
            <person name="Henrissat B."/>
            <person name="Kuo A."/>
            <person name="Liang C."/>
            <person name="Lipzen A."/>
            <person name="Lutzoni F."/>
            <person name="Magnuson J."/>
            <person name="Mondo S."/>
            <person name="Nolan M."/>
            <person name="Ohm R."/>
            <person name="Pangilinan J."/>
            <person name="Park H.-J."/>
            <person name="Ramirez L."/>
            <person name="Alfaro M."/>
            <person name="Sun H."/>
            <person name="Tritt A."/>
            <person name="Yoshinaga Y."/>
            <person name="Zwiers L.-H."/>
            <person name="Turgeon B."/>
            <person name="Goodwin S."/>
            <person name="Spatafora J."/>
            <person name="Crous P."/>
            <person name="Grigoriev I."/>
        </authorList>
    </citation>
    <scope>NUCLEOTIDE SEQUENCE</scope>
    <source>
        <strain evidence="9">CBS 109.77</strain>
    </source>
</reference>
<dbReference type="Proteomes" id="UP000799757">
    <property type="component" value="Unassembled WGS sequence"/>
</dbReference>
<evidence type="ECO:0000259" key="8">
    <source>
        <dbReference type="Pfam" id="PF01490"/>
    </source>
</evidence>
<feature type="transmembrane region" description="Helical" evidence="7">
    <location>
        <begin position="227"/>
        <end position="246"/>
    </location>
</feature>
<keyword evidence="5 7" id="KW-0472">Membrane</keyword>
<evidence type="ECO:0000256" key="4">
    <source>
        <dbReference type="ARBA" id="ARBA00022989"/>
    </source>
</evidence>
<keyword evidence="4 7" id="KW-1133">Transmembrane helix</keyword>
<comment type="subcellular location">
    <subcellularLocation>
        <location evidence="1">Membrane</location>
        <topology evidence="1">Multi-pass membrane protein</topology>
    </subcellularLocation>
</comment>
<dbReference type="Pfam" id="PF01490">
    <property type="entry name" value="Aa_trans"/>
    <property type="match status" value="1"/>
</dbReference>